<accession>A0A4V2JZA9</accession>
<feature type="region of interest" description="Disordered" evidence="1">
    <location>
        <begin position="306"/>
        <end position="326"/>
    </location>
</feature>
<name>A0A4V2JZA9_9APHY</name>
<evidence type="ECO:0000313" key="3">
    <source>
        <dbReference type="EMBL" id="TBU24393.1"/>
    </source>
</evidence>
<dbReference type="OrthoDB" id="2793280at2759"/>
<protein>
    <recommendedName>
        <fullName evidence="2">HNH nuclease domain-containing protein</fullName>
    </recommendedName>
</protein>
<dbReference type="Pfam" id="PF13391">
    <property type="entry name" value="HNH_2"/>
    <property type="match status" value="1"/>
</dbReference>
<sequence length="436" mass="49053">MIRLLELTPSHDLAHWPKLVEVKHPGYERRKVTLLSLPAYPQSATPADGDTLYGVVQCLVLDACRILTNFAASIQDDYLACDRAGLRRVPASDVFLVPGEYYYHLNAGPATEYPIVTEFAAFVFPDTIPPHWSRYRSEQETADLGRRCAGLSASAMSDRVRAEDLYCVVTKHYNVCGNAHIVPKDQKAWFNGNDMGRYNRISPTTSVDDVANGMTLRCDVHRLLNRHAFVFYPAGDRKFVTYIVLQDTFDYAYLLHGRVVTIPLRVSDEFLYARFAYNVINLPRLTNASTNIFSISEAVRQEQEASGLLNDTSSSKTPSSKAAMSDVSADNYTLQDECDIEALSSGPQSVENSDSGEGPERYKTKFALWFPELAKLPEVDDPPETLRTTFHPETPHMLQLMSEYIKKHPEVWQTSTTPATATRPDTEGYYAERLIK</sequence>
<reference evidence="3" key="1">
    <citation type="submission" date="2019-01" db="EMBL/GenBank/DDBJ databases">
        <title>Draft genome sequences of three monokaryotic isolates of the white-rot basidiomycete fungus Dichomitus squalens.</title>
        <authorList>
            <consortium name="DOE Joint Genome Institute"/>
            <person name="Lopez S.C."/>
            <person name="Andreopoulos B."/>
            <person name="Pangilinan J."/>
            <person name="Lipzen A."/>
            <person name="Riley R."/>
            <person name="Ahrendt S."/>
            <person name="Ng V."/>
            <person name="Barry K."/>
            <person name="Daum C."/>
            <person name="Grigoriev I.V."/>
            <person name="Hilden K.S."/>
            <person name="Makela M.R."/>
            <person name="de Vries R.P."/>
        </authorList>
    </citation>
    <scope>NUCLEOTIDE SEQUENCE [LARGE SCALE GENOMIC DNA]</scope>
    <source>
        <strain evidence="3">OM18370.1</strain>
    </source>
</reference>
<organism evidence="3">
    <name type="scientific">Dichomitus squalens</name>
    <dbReference type="NCBI Taxonomy" id="114155"/>
    <lineage>
        <taxon>Eukaryota</taxon>
        <taxon>Fungi</taxon>
        <taxon>Dikarya</taxon>
        <taxon>Basidiomycota</taxon>
        <taxon>Agaricomycotina</taxon>
        <taxon>Agaricomycetes</taxon>
        <taxon>Polyporales</taxon>
        <taxon>Polyporaceae</taxon>
        <taxon>Dichomitus</taxon>
    </lineage>
</organism>
<dbReference type="EMBL" id="ML143481">
    <property type="protein sequence ID" value="TBU24393.1"/>
    <property type="molecule type" value="Genomic_DNA"/>
</dbReference>
<dbReference type="InterPro" id="IPR003615">
    <property type="entry name" value="HNH_nuc"/>
</dbReference>
<feature type="domain" description="HNH nuclease" evidence="2">
    <location>
        <begin position="167"/>
        <end position="231"/>
    </location>
</feature>
<gene>
    <name evidence="3" type="ORF">BD311DRAFT_791061</name>
</gene>
<feature type="compositionally biased region" description="Low complexity" evidence="1">
    <location>
        <begin position="312"/>
        <end position="325"/>
    </location>
</feature>
<proteinExistence type="predicted"/>
<dbReference type="AlphaFoldDB" id="A0A4V2JZA9"/>
<dbReference type="Proteomes" id="UP000292957">
    <property type="component" value="Unassembled WGS sequence"/>
</dbReference>
<evidence type="ECO:0000259" key="2">
    <source>
        <dbReference type="Pfam" id="PF13391"/>
    </source>
</evidence>
<evidence type="ECO:0000256" key="1">
    <source>
        <dbReference type="SAM" id="MobiDB-lite"/>
    </source>
</evidence>